<feature type="transmembrane region" description="Helical" evidence="6">
    <location>
        <begin position="172"/>
        <end position="198"/>
    </location>
</feature>
<dbReference type="InterPro" id="IPR002797">
    <property type="entry name" value="Polysacc_synth"/>
</dbReference>
<evidence type="ECO:0000313" key="8">
    <source>
        <dbReference type="Proteomes" id="UP000076476"/>
    </source>
</evidence>
<feature type="transmembrane region" description="Helical" evidence="6">
    <location>
        <begin position="38"/>
        <end position="61"/>
    </location>
</feature>
<evidence type="ECO:0000313" key="7">
    <source>
        <dbReference type="EMBL" id="KZN94891.1"/>
    </source>
</evidence>
<evidence type="ECO:0000256" key="6">
    <source>
        <dbReference type="SAM" id="Phobius"/>
    </source>
</evidence>
<dbReference type="Pfam" id="PF01943">
    <property type="entry name" value="Polysacc_synt"/>
    <property type="match status" value="1"/>
</dbReference>
<feature type="transmembrane region" description="Helical" evidence="6">
    <location>
        <begin position="116"/>
        <end position="137"/>
    </location>
</feature>
<keyword evidence="4 6" id="KW-1133">Transmembrane helix</keyword>
<comment type="subcellular location">
    <subcellularLocation>
        <location evidence="1">Cell membrane</location>
        <topology evidence="1">Multi-pass membrane protein</topology>
    </subcellularLocation>
</comment>
<dbReference type="PANTHER" id="PTHR30250:SF24">
    <property type="entry name" value="STAGE V SPORULATION PROTEIN B"/>
    <property type="match status" value="1"/>
</dbReference>
<keyword evidence="5 6" id="KW-0472">Membrane</keyword>
<dbReference type="PANTHER" id="PTHR30250">
    <property type="entry name" value="PST FAMILY PREDICTED COLANIC ACID TRANSPORTER"/>
    <property type="match status" value="1"/>
</dbReference>
<protein>
    <submittedName>
        <fullName evidence="7">Multidrug transporter MatE</fullName>
    </submittedName>
</protein>
<proteinExistence type="predicted"/>
<reference evidence="7 8" key="1">
    <citation type="submission" date="2016-04" db="EMBL/GenBank/DDBJ databases">
        <title>Draft genome sequence of Aeribacillus pallidus 8m3 from petroleum reservoir.</title>
        <authorList>
            <person name="Poltaraus A.B."/>
            <person name="Nazina T.N."/>
            <person name="Tourova T.P."/>
            <person name="Malakho S.M."/>
            <person name="Korshunova A.V."/>
            <person name="Sokolova D.S."/>
        </authorList>
    </citation>
    <scope>NUCLEOTIDE SEQUENCE [LARGE SCALE GENOMIC DNA]</scope>
    <source>
        <strain evidence="7 8">8m3</strain>
    </source>
</reference>
<evidence type="ECO:0000256" key="5">
    <source>
        <dbReference type="ARBA" id="ARBA00023136"/>
    </source>
</evidence>
<dbReference type="RefSeq" id="WP_063389350.1">
    <property type="nucleotide sequence ID" value="NZ_LWBR01000072.1"/>
</dbReference>
<feature type="transmembrane region" description="Helical" evidence="6">
    <location>
        <begin position="265"/>
        <end position="290"/>
    </location>
</feature>
<feature type="transmembrane region" description="Helical" evidence="6">
    <location>
        <begin position="311"/>
        <end position="330"/>
    </location>
</feature>
<gene>
    <name evidence="7" type="ORF">AZI98_16505</name>
</gene>
<dbReference type="InterPro" id="IPR050833">
    <property type="entry name" value="Poly_Biosynth_Transport"/>
</dbReference>
<feature type="transmembrane region" description="Helical" evidence="6">
    <location>
        <begin position="400"/>
        <end position="418"/>
    </location>
</feature>
<feature type="transmembrane region" description="Helical" evidence="6">
    <location>
        <begin position="81"/>
        <end position="104"/>
    </location>
</feature>
<dbReference type="Proteomes" id="UP000076476">
    <property type="component" value="Unassembled WGS sequence"/>
</dbReference>
<sequence>MKTFFKGALLLIVASFLGECFDFMINMVLTRELGEEGIGHYMSIMPIMFFIIVLASFELPISISKYVAETEKPYHWPMLKYAFRLTLWISICFSLIVFLLFPALPPLKSYHPSVTVLFVLLVPMISFSSIARGYLMGTQQMGKIAFANGFRKLVQLILLILLFNLFEFSPEMSVIAGLSSFIASEAVIVLYLLTVYVYQAQELKKNTLASSKTALIRRSLFRVSVPTTILRIFHSMTHAIQPFLIKYALMAAGVSEVGATEQFGLLSGVAMTIGFFPAFIAHALLTILIPTVSEAFAKGNQELLKKLLQQSLGMTMLYGIPAIVIMFAFAEPLTSLFVNGTTATLFLKLLWPYFFTHFLIIPLQAYLIGLNLIKDALFHTVWAHFISFVVIFLLGSQPEWQMSGVIIGLNAGGLLQLLMHYMTICQKIGIGYWSLKEKRVH</sequence>
<dbReference type="AlphaFoldDB" id="A0A165WD35"/>
<comment type="caution">
    <text evidence="7">The sequence shown here is derived from an EMBL/GenBank/DDBJ whole genome shotgun (WGS) entry which is preliminary data.</text>
</comment>
<organism evidence="7 8">
    <name type="scientific">Aeribacillus pallidus</name>
    <dbReference type="NCBI Taxonomy" id="33936"/>
    <lineage>
        <taxon>Bacteria</taxon>
        <taxon>Bacillati</taxon>
        <taxon>Bacillota</taxon>
        <taxon>Bacilli</taxon>
        <taxon>Bacillales</taxon>
        <taxon>Bacillaceae</taxon>
        <taxon>Aeribacillus</taxon>
    </lineage>
</organism>
<feature type="transmembrane region" description="Helical" evidence="6">
    <location>
        <begin position="376"/>
        <end position="394"/>
    </location>
</feature>
<keyword evidence="3 6" id="KW-0812">Transmembrane</keyword>
<dbReference type="STRING" id="33936.AZI98_16505"/>
<evidence type="ECO:0000256" key="1">
    <source>
        <dbReference type="ARBA" id="ARBA00004651"/>
    </source>
</evidence>
<feature type="transmembrane region" description="Helical" evidence="6">
    <location>
        <begin position="149"/>
        <end position="166"/>
    </location>
</feature>
<dbReference type="EMBL" id="LWBR01000072">
    <property type="protein sequence ID" value="KZN94891.1"/>
    <property type="molecule type" value="Genomic_DNA"/>
</dbReference>
<evidence type="ECO:0000256" key="3">
    <source>
        <dbReference type="ARBA" id="ARBA00022692"/>
    </source>
</evidence>
<accession>A0A165WD35</accession>
<evidence type="ECO:0000256" key="4">
    <source>
        <dbReference type="ARBA" id="ARBA00022989"/>
    </source>
</evidence>
<evidence type="ECO:0000256" key="2">
    <source>
        <dbReference type="ARBA" id="ARBA00022475"/>
    </source>
</evidence>
<dbReference type="InterPro" id="IPR024923">
    <property type="entry name" value="PG_synth_SpoVB"/>
</dbReference>
<dbReference type="OrthoDB" id="9775950at2"/>
<dbReference type="PIRSF" id="PIRSF038958">
    <property type="entry name" value="PG_synth_SpoVB"/>
    <property type="match status" value="1"/>
</dbReference>
<name>A0A165WD35_9BACI</name>
<keyword evidence="2" id="KW-1003">Cell membrane</keyword>
<keyword evidence="8" id="KW-1185">Reference proteome</keyword>
<feature type="transmembrane region" description="Helical" evidence="6">
    <location>
        <begin position="350"/>
        <end position="369"/>
    </location>
</feature>
<dbReference type="GO" id="GO:0005886">
    <property type="term" value="C:plasma membrane"/>
    <property type="evidence" value="ECO:0007669"/>
    <property type="project" value="UniProtKB-SubCell"/>
</dbReference>